<dbReference type="AlphaFoldDB" id="A0A5R9F9T9"/>
<gene>
    <name evidence="1" type="ORF">FCL54_01625</name>
</gene>
<protein>
    <submittedName>
        <fullName evidence="1">Methyltransferase domain-containing protein</fullName>
    </submittedName>
</protein>
<dbReference type="RefSeq" id="WP_138122484.1">
    <property type="nucleotide sequence ID" value="NZ_SWLG01000001.1"/>
</dbReference>
<evidence type="ECO:0000313" key="2">
    <source>
        <dbReference type="Proteomes" id="UP000308230"/>
    </source>
</evidence>
<dbReference type="CDD" id="cd02440">
    <property type="entry name" value="AdoMet_MTases"/>
    <property type="match status" value="1"/>
</dbReference>
<reference evidence="1 2" key="1">
    <citation type="submission" date="2019-04" db="EMBL/GenBank/DDBJ databases">
        <title>Bacillus caeni sp. nov., a bacterium isolated from mangrove sediment.</title>
        <authorList>
            <person name="Huang H."/>
            <person name="Mo K."/>
            <person name="Hu Y."/>
        </authorList>
    </citation>
    <scope>NUCLEOTIDE SEQUENCE [LARGE SCALE GENOMIC DNA]</scope>
    <source>
        <strain evidence="1 2">HB172195</strain>
    </source>
</reference>
<keyword evidence="1" id="KW-0489">Methyltransferase</keyword>
<dbReference type="PANTHER" id="PTHR35276:SF1">
    <property type="entry name" value="TRNA (MNM(5)S(2)U34)-METHYLTRANSFERASE, CHLOROPLASTIC"/>
    <property type="match status" value="1"/>
</dbReference>
<dbReference type="InterPro" id="IPR010719">
    <property type="entry name" value="MnmM_MeTrfase"/>
</dbReference>
<keyword evidence="1" id="KW-0808">Transferase</keyword>
<name>A0A5R9F9T9_9BACL</name>
<dbReference type="OrthoDB" id="9792989at2"/>
<dbReference type="SUPFAM" id="SSF53335">
    <property type="entry name" value="S-adenosyl-L-methionine-dependent methyltransferases"/>
    <property type="match status" value="1"/>
</dbReference>
<dbReference type="InterPro" id="IPR029063">
    <property type="entry name" value="SAM-dependent_MTases_sf"/>
</dbReference>
<evidence type="ECO:0000313" key="1">
    <source>
        <dbReference type="EMBL" id="TLS39036.1"/>
    </source>
</evidence>
<comment type="caution">
    <text evidence="1">The sequence shown here is derived from an EMBL/GenBank/DDBJ whole genome shotgun (WGS) entry which is preliminary data.</text>
</comment>
<keyword evidence="2" id="KW-1185">Reference proteome</keyword>
<accession>A0A5R9F9T9</accession>
<dbReference type="Gene3D" id="3.40.50.150">
    <property type="entry name" value="Vaccinia Virus protein VP39"/>
    <property type="match status" value="1"/>
</dbReference>
<dbReference type="Pfam" id="PF06962">
    <property type="entry name" value="rRNA_methylase"/>
    <property type="match status" value="1"/>
</dbReference>
<proteinExistence type="predicted"/>
<dbReference type="Proteomes" id="UP000308230">
    <property type="component" value="Unassembled WGS sequence"/>
</dbReference>
<dbReference type="GO" id="GO:0032259">
    <property type="term" value="P:methylation"/>
    <property type="evidence" value="ECO:0007669"/>
    <property type="project" value="UniProtKB-KW"/>
</dbReference>
<dbReference type="PANTHER" id="PTHR35276">
    <property type="entry name" value="S-ADENOSYL-L-METHIONINE-DEPENDENT METHYLTRANSFERASES SUPERFAMILY PROTEIN"/>
    <property type="match status" value="1"/>
</dbReference>
<dbReference type="EMBL" id="SWLG01000001">
    <property type="protein sequence ID" value="TLS39036.1"/>
    <property type="molecule type" value="Genomic_DNA"/>
</dbReference>
<sequence length="190" mass="21086">MKLKGILPFARFLLDEFLQEGDTAVDATCGNGNDTLYLAKKVGKSGSIFGFDIQEQAIENTGKKLREHNENNQVTLVHASHASIKAEIPEVHHGRVKAAIFNLGYLPGGDKEVVTSPASTLKAVEQLLEIMAKVSILILVIYSGHPEGKVEKDKVLKYAMSLDQKNYHVLQYNFINQKNDPPFIIAIEKR</sequence>
<dbReference type="GO" id="GO:0008168">
    <property type="term" value="F:methyltransferase activity"/>
    <property type="evidence" value="ECO:0007669"/>
    <property type="project" value="UniProtKB-KW"/>
</dbReference>
<organism evidence="1 2">
    <name type="scientific">Exobacillus caeni</name>
    <dbReference type="NCBI Taxonomy" id="2574798"/>
    <lineage>
        <taxon>Bacteria</taxon>
        <taxon>Bacillati</taxon>
        <taxon>Bacillota</taxon>
        <taxon>Bacilli</taxon>
        <taxon>Bacillales</taxon>
        <taxon>Guptibacillaceae</taxon>
        <taxon>Exobacillus</taxon>
    </lineage>
</organism>